<evidence type="ECO:0000313" key="1">
    <source>
        <dbReference type="EMBL" id="BBN97684.1"/>
    </source>
</evidence>
<dbReference type="SUPFAM" id="SSF52540">
    <property type="entry name" value="P-loop containing nucleoside triphosphate hydrolases"/>
    <property type="match status" value="1"/>
</dbReference>
<dbReference type="InterPro" id="IPR027417">
    <property type="entry name" value="P-loop_NTPase"/>
</dbReference>
<organism evidence="1 2">
    <name type="scientific">Sporolactobacillus terrae</name>
    <dbReference type="NCBI Taxonomy" id="269673"/>
    <lineage>
        <taxon>Bacteria</taxon>
        <taxon>Bacillati</taxon>
        <taxon>Bacillota</taxon>
        <taxon>Bacilli</taxon>
        <taxon>Bacillales</taxon>
        <taxon>Sporolactobacillaceae</taxon>
        <taxon>Sporolactobacillus</taxon>
    </lineage>
</organism>
<protein>
    <recommendedName>
        <fullName evidence="3">Nucleotide kinase</fullName>
    </recommendedName>
</protein>
<sequence>MAMKKLIMMNGTMGVGKSTVSEQLSKQLKPSVYLDGDWCWKMNPWVFSEENKRMVLSNITYLLNAYIANSCFDYIIFCWVMHQEQIIEEILNRLQGDYELHKMTLMCRKEVLRAHILHDVKKGIRSIDSVETSIERLPLYEKMDTVKIDVSEISAREAAMQIVQRIK</sequence>
<dbReference type="EMBL" id="AP021853">
    <property type="protein sequence ID" value="BBN97684.1"/>
    <property type="molecule type" value="Genomic_DNA"/>
</dbReference>
<gene>
    <name evidence="1" type="ORF">St703_03890</name>
</gene>
<proteinExistence type="predicted"/>
<reference evidence="1 2" key="1">
    <citation type="submission" date="2019-09" db="EMBL/GenBank/DDBJ databases">
        <title>Complete genome sequence of Sporolactobacillus terrae 70-3.</title>
        <authorList>
            <person name="Tanaka N."/>
            <person name="Shiwa Y."/>
            <person name="Fujita N."/>
            <person name="Tanasupawat S."/>
        </authorList>
    </citation>
    <scope>NUCLEOTIDE SEQUENCE [LARGE SCALE GENOMIC DNA]</scope>
    <source>
        <strain evidence="1 2">70-3</strain>
    </source>
</reference>
<accession>A0A5K7WVM6</accession>
<evidence type="ECO:0000313" key="2">
    <source>
        <dbReference type="Proteomes" id="UP000326951"/>
    </source>
</evidence>
<dbReference type="AlphaFoldDB" id="A0A5K7WVM6"/>
<dbReference type="Pfam" id="PF13238">
    <property type="entry name" value="AAA_18"/>
    <property type="match status" value="1"/>
</dbReference>
<dbReference type="Gene3D" id="3.40.50.300">
    <property type="entry name" value="P-loop containing nucleotide triphosphate hydrolases"/>
    <property type="match status" value="1"/>
</dbReference>
<evidence type="ECO:0008006" key="3">
    <source>
        <dbReference type="Google" id="ProtNLM"/>
    </source>
</evidence>
<dbReference type="Proteomes" id="UP000326951">
    <property type="component" value="Chromosome"/>
</dbReference>
<name>A0A5K7WVM6_9BACL</name>